<dbReference type="InterPro" id="IPR056823">
    <property type="entry name" value="TEN-like_YD-shell"/>
</dbReference>
<keyword evidence="4" id="KW-1185">Reference proteome</keyword>
<dbReference type="PANTHER" id="PTHR32305:SF17">
    <property type="entry name" value="TRNA NUCLEASE WAPA"/>
    <property type="match status" value="1"/>
</dbReference>
<feature type="domain" description="Teneurin-like YD-shell" evidence="2">
    <location>
        <begin position="192"/>
        <end position="302"/>
    </location>
</feature>
<organism evidence="3 4">
    <name type="scientific">Paenibacillus ferrarius</name>
    <dbReference type="NCBI Taxonomy" id="1469647"/>
    <lineage>
        <taxon>Bacteria</taxon>
        <taxon>Bacillati</taxon>
        <taxon>Bacillota</taxon>
        <taxon>Bacilli</taxon>
        <taxon>Bacillales</taxon>
        <taxon>Paenibacillaceae</taxon>
        <taxon>Paenibacillus</taxon>
    </lineage>
</organism>
<dbReference type="InterPro" id="IPR050708">
    <property type="entry name" value="T6SS_VgrG/RHS"/>
</dbReference>
<feature type="domain" description="Teneurin-like YD-shell" evidence="2">
    <location>
        <begin position="2"/>
        <end position="160"/>
    </location>
</feature>
<dbReference type="EMBL" id="MBTG01000062">
    <property type="protein sequence ID" value="OPH47379.1"/>
    <property type="molecule type" value="Genomic_DNA"/>
</dbReference>
<dbReference type="InterPro" id="IPR006530">
    <property type="entry name" value="YD"/>
</dbReference>
<sequence>MYDKRNRLTNVTTVDSRKVTYKYNGDGQLWERTENGQTTRYYNNGANVIAEGTVAGGVATLKARYIRGNGLIAREDSAGKAYYLHNGHGDVVNLMDRTGMTKLNSYQYDIWGNIVSQQENVPQLFKYSGEMFDDTASLQYLRARWYDPSMGRWERTENGQTTRYYNNGANVIAEGTVAGGVATLKARYIRGNGLIAREDSAGKAYYLHNGHGDVVNLMDRTGMTKLNSYQYDIWGNIVSQQENVPQLFKYSGEMFDDTASLQYLRARWYDPSMGRFINEDSYEGQIDNPLSMNLYTYVGNNPLTRIDPTGHKWYYLWIDDLAKNVMLV</sequence>
<proteinExistence type="predicted"/>
<evidence type="ECO:0000313" key="3">
    <source>
        <dbReference type="EMBL" id="OPH47379.1"/>
    </source>
</evidence>
<reference evidence="4" key="1">
    <citation type="submission" date="2016-07" db="EMBL/GenBank/DDBJ databases">
        <authorList>
            <person name="Florea S."/>
            <person name="Webb J.S."/>
            <person name="Jaromczyk J."/>
            <person name="Schardl C.L."/>
        </authorList>
    </citation>
    <scope>NUCLEOTIDE SEQUENCE [LARGE SCALE GENOMIC DNA]</scope>
    <source>
        <strain evidence="4">CY1</strain>
    </source>
</reference>
<dbReference type="NCBIfam" id="TIGR01643">
    <property type="entry name" value="YD_repeat_2x"/>
    <property type="match status" value="1"/>
</dbReference>
<dbReference type="STRING" id="1469647.BC351_40200"/>
<keyword evidence="1" id="KW-0677">Repeat</keyword>
<dbReference type="InterPro" id="IPR022385">
    <property type="entry name" value="Rhs_assc_core"/>
</dbReference>
<comment type="caution">
    <text evidence="3">The sequence shown here is derived from an EMBL/GenBank/DDBJ whole genome shotgun (WGS) entry which is preliminary data.</text>
</comment>
<gene>
    <name evidence="3" type="ORF">BC351_40200</name>
</gene>
<evidence type="ECO:0000313" key="4">
    <source>
        <dbReference type="Proteomes" id="UP000190626"/>
    </source>
</evidence>
<dbReference type="Pfam" id="PF25023">
    <property type="entry name" value="TEN_YD-shell"/>
    <property type="match status" value="2"/>
</dbReference>
<dbReference type="Proteomes" id="UP000190626">
    <property type="component" value="Unassembled WGS sequence"/>
</dbReference>
<dbReference type="Gene3D" id="2.180.10.10">
    <property type="entry name" value="RHS repeat-associated core"/>
    <property type="match status" value="2"/>
</dbReference>
<evidence type="ECO:0000259" key="2">
    <source>
        <dbReference type="Pfam" id="PF25023"/>
    </source>
</evidence>
<protein>
    <recommendedName>
        <fullName evidence="2">Teneurin-like YD-shell domain-containing protein</fullName>
    </recommendedName>
</protein>
<accession>A0A1V4H8E7</accession>
<evidence type="ECO:0000256" key="1">
    <source>
        <dbReference type="ARBA" id="ARBA00022737"/>
    </source>
</evidence>
<dbReference type="AlphaFoldDB" id="A0A1V4H8E7"/>
<dbReference type="NCBIfam" id="TIGR03696">
    <property type="entry name" value="Rhs_assc_core"/>
    <property type="match status" value="2"/>
</dbReference>
<name>A0A1V4H8E7_9BACL</name>
<dbReference type="PANTHER" id="PTHR32305">
    <property type="match status" value="1"/>
</dbReference>